<dbReference type="RefSeq" id="WP_235055602.1">
    <property type="nucleotide sequence ID" value="NZ_JAKFHA010000019.1"/>
</dbReference>
<dbReference type="Proteomes" id="UP001165378">
    <property type="component" value="Unassembled WGS sequence"/>
</dbReference>
<evidence type="ECO:0000313" key="2">
    <source>
        <dbReference type="Proteomes" id="UP001165378"/>
    </source>
</evidence>
<organism evidence="1 2">
    <name type="scientific">Yinghuangia soli</name>
    <dbReference type="NCBI Taxonomy" id="2908204"/>
    <lineage>
        <taxon>Bacteria</taxon>
        <taxon>Bacillati</taxon>
        <taxon>Actinomycetota</taxon>
        <taxon>Actinomycetes</taxon>
        <taxon>Kitasatosporales</taxon>
        <taxon>Streptomycetaceae</taxon>
        <taxon>Yinghuangia</taxon>
    </lineage>
</organism>
<accession>A0AA41Q5V6</accession>
<name>A0AA41Q5V6_9ACTN</name>
<proteinExistence type="predicted"/>
<evidence type="ECO:0000313" key="1">
    <source>
        <dbReference type="EMBL" id="MCF2530934.1"/>
    </source>
</evidence>
<comment type="caution">
    <text evidence="1">The sequence shown here is derived from an EMBL/GenBank/DDBJ whole genome shotgun (WGS) entry which is preliminary data.</text>
</comment>
<protein>
    <submittedName>
        <fullName evidence="1">Uncharacterized protein</fullName>
    </submittedName>
</protein>
<dbReference type="EMBL" id="JAKFHA010000019">
    <property type="protein sequence ID" value="MCF2530934.1"/>
    <property type="molecule type" value="Genomic_DNA"/>
</dbReference>
<reference evidence="1" key="1">
    <citation type="submission" date="2022-01" db="EMBL/GenBank/DDBJ databases">
        <title>Genome-Based Taxonomic Classification of the Phylum Actinobacteria.</title>
        <authorList>
            <person name="Gao Y."/>
        </authorList>
    </citation>
    <scope>NUCLEOTIDE SEQUENCE</scope>
    <source>
        <strain evidence="1">KLBMP 8922</strain>
    </source>
</reference>
<dbReference type="AlphaFoldDB" id="A0AA41Q5V6"/>
<sequence length="142" mass="15594">MALSQVVLDSGRTVALSELRMSSTYGGMLEGYPFRRWNDMKLDALVTRTKAAHSAPVHVVEPTRVNPDGFVGAFGPMERFPAVTCTGTFYSRPVDQGLDQPLYRSHLVIVWFQDSLDAPTKATATPGLQATPWDALATDHEL</sequence>
<gene>
    <name evidence="1" type="ORF">LZ495_27485</name>
</gene>
<keyword evidence="2" id="KW-1185">Reference proteome</keyword>